<feature type="region of interest" description="Disordered" evidence="1">
    <location>
        <begin position="591"/>
        <end position="618"/>
    </location>
</feature>
<name>A0AAE0K035_9PEZI</name>
<dbReference type="Proteomes" id="UP001285441">
    <property type="component" value="Unassembled WGS sequence"/>
</dbReference>
<dbReference type="AlphaFoldDB" id="A0AAE0K035"/>
<reference evidence="2" key="2">
    <citation type="submission" date="2023-06" db="EMBL/GenBank/DDBJ databases">
        <authorList>
            <consortium name="Lawrence Berkeley National Laboratory"/>
            <person name="Haridas S."/>
            <person name="Hensen N."/>
            <person name="Bonometti L."/>
            <person name="Westerberg I."/>
            <person name="Brannstrom I.O."/>
            <person name="Guillou S."/>
            <person name="Cros-Aarteil S."/>
            <person name="Calhoun S."/>
            <person name="Kuo A."/>
            <person name="Mondo S."/>
            <person name="Pangilinan J."/>
            <person name="Riley R."/>
            <person name="LaButti K."/>
            <person name="Andreopoulos B."/>
            <person name="Lipzen A."/>
            <person name="Chen C."/>
            <person name="Yanf M."/>
            <person name="Daum C."/>
            <person name="Ng V."/>
            <person name="Clum A."/>
            <person name="Steindorff A."/>
            <person name="Ohm R."/>
            <person name="Martin F."/>
            <person name="Silar P."/>
            <person name="Natvig D."/>
            <person name="Lalanne C."/>
            <person name="Gautier V."/>
            <person name="Ament-velasquez S.L."/>
            <person name="Kruys A."/>
            <person name="Hutchinson M.I."/>
            <person name="Powell A.J."/>
            <person name="Barry K."/>
            <person name="Miller A.N."/>
            <person name="Grigoriev I.V."/>
            <person name="Debuchy R."/>
            <person name="Gladieux P."/>
            <person name="Thoren M.H."/>
            <person name="Johannesson H."/>
        </authorList>
    </citation>
    <scope>NUCLEOTIDE SEQUENCE</scope>
    <source>
        <strain evidence="2">CBS 232.78</strain>
    </source>
</reference>
<feature type="compositionally biased region" description="Acidic residues" evidence="1">
    <location>
        <begin position="249"/>
        <end position="266"/>
    </location>
</feature>
<comment type="caution">
    <text evidence="2">The sequence shown here is derived from an EMBL/GenBank/DDBJ whole genome shotgun (WGS) entry which is preliminary data.</text>
</comment>
<dbReference type="PANTHER" id="PTHR38166:SF1">
    <property type="entry name" value="C2H2-TYPE DOMAIN-CONTAINING PROTEIN"/>
    <property type="match status" value="1"/>
</dbReference>
<evidence type="ECO:0008006" key="4">
    <source>
        <dbReference type="Google" id="ProtNLM"/>
    </source>
</evidence>
<evidence type="ECO:0000313" key="3">
    <source>
        <dbReference type="Proteomes" id="UP001285441"/>
    </source>
</evidence>
<feature type="region of interest" description="Disordered" evidence="1">
    <location>
        <begin position="195"/>
        <end position="267"/>
    </location>
</feature>
<feature type="compositionally biased region" description="Basic residues" evidence="1">
    <location>
        <begin position="221"/>
        <end position="235"/>
    </location>
</feature>
<dbReference type="PROSITE" id="PS51257">
    <property type="entry name" value="PROKAR_LIPOPROTEIN"/>
    <property type="match status" value="1"/>
</dbReference>
<dbReference type="EMBL" id="JAULSW010000011">
    <property type="protein sequence ID" value="KAK3367536.1"/>
    <property type="molecule type" value="Genomic_DNA"/>
</dbReference>
<reference evidence="2" key="1">
    <citation type="journal article" date="2023" name="Mol. Phylogenet. Evol.">
        <title>Genome-scale phylogeny and comparative genomics of the fungal order Sordariales.</title>
        <authorList>
            <person name="Hensen N."/>
            <person name="Bonometti L."/>
            <person name="Westerberg I."/>
            <person name="Brannstrom I.O."/>
            <person name="Guillou S."/>
            <person name="Cros-Aarteil S."/>
            <person name="Calhoun S."/>
            <person name="Haridas S."/>
            <person name="Kuo A."/>
            <person name="Mondo S."/>
            <person name="Pangilinan J."/>
            <person name="Riley R."/>
            <person name="LaButti K."/>
            <person name="Andreopoulos B."/>
            <person name="Lipzen A."/>
            <person name="Chen C."/>
            <person name="Yan M."/>
            <person name="Daum C."/>
            <person name="Ng V."/>
            <person name="Clum A."/>
            <person name="Steindorff A."/>
            <person name="Ohm R.A."/>
            <person name="Martin F."/>
            <person name="Silar P."/>
            <person name="Natvig D.O."/>
            <person name="Lalanne C."/>
            <person name="Gautier V."/>
            <person name="Ament-Velasquez S.L."/>
            <person name="Kruys A."/>
            <person name="Hutchinson M.I."/>
            <person name="Powell A.J."/>
            <person name="Barry K."/>
            <person name="Miller A.N."/>
            <person name="Grigoriev I.V."/>
            <person name="Debuchy R."/>
            <person name="Gladieux P."/>
            <person name="Hiltunen Thoren M."/>
            <person name="Johannesson H."/>
        </authorList>
    </citation>
    <scope>NUCLEOTIDE SEQUENCE</scope>
    <source>
        <strain evidence="2">CBS 232.78</strain>
    </source>
</reference>
<sequence length="618" mass="67942">MDLRSVFWSIWTYTTTSCLSNCYNCVTHVPCFLTHDLLVIGVFAFVWATWTQLSVLLPKKPKDNIEKSNNFEVPLPPHPICETSPQQVTKQYPHEDPDGTIDGCNRLLVVGFSAEDGSPQAALCALSASGWQLRARAGRGCSPPLPSTTACASPGLGQPCSTFLVAAKHGRVPVLVLPLNSAICADYQNGCPGQQLPRGNGGSGPTAASRPAKAQSDGIPRRKRKEAASKRRPPKSGRSGKSLGNNSDDSGDGDDSANDDPADQEYPDGHSQFFACPFYKFNNARYHRCGGKLLRNINHVKQHLERAHALERTLYCPRCWCRFPPRSRAAWESHIRDNPSPRCRVTQYQPDDLRNAEMHLLETDRNASQEERWFQMWDNIFSGYERPSSAYIQYGVNEAAQLLRVELPGLLQQFFAAVSPDVAETFSIHVEQSLLRSYSSTVTRYRRYPAAAHQSLNASLIATGNQYTGSTPGQSQDSPAATSPSNMFLPSSHLQPRASSQYLLGGDPPSTLTALIDGLNPQYPLNIVHFPQTGAEQSQIAQHQLDLSGDFTPNNEGRGTRNLLSAYDDGQGLHNTPNIFLNPTVNPRDISILSPLDEHNDDNSQKIDNSEPSTSATN</sequence>
<organism evidence="2 3">
    <name type="scientific">Podospora didyma</name>
    <dbReference type="NCBI Taxonomy" id="330526"/>
    <lineage>
        <taxon>Eukaryota</taxon>
        <taxon>Fungi</taxon>
        <taxon>Dikarya</taxon>
        <taxon>Ascomycota</taxon>
        <taxon>Pezizomycotina</taxon>
        <taxon>Sordariomycetes</taxon>
        <taxon>Sordariomycetidae</taxon>
        <taxon>Sordariales</taxon>
        <taxon>Podosporaceae</taxon>
        <taxon>Podospora</taxon>
    </lineage>
</organism>
<feature type="region of interest" description="Disordered" evidence="1">
    <location>
        <begin position="464"/>
        <end position="492"/>
    </location>
</feature>
<gene>
    <name evidence="2" type="ORF">B0H63DRAFT_83332</name>
</gene>
<protein>
    <recommendedName>
        <fullName evidence="4">C2H2-type domain-containing protein</fullName>
    </recommendedName>
</protein>
<keyword evidence="3" id="KW-1185">Reference proteome</keyword>
<feature type="compositionally biased region" description="Basic and acidic residues" evidence="1">
    <location>
        <begin position="596"/>
        <end position="609"/>
    </location>
</feature>
<accession>A0AAE0K035</accession>
<proteinExistence type="predicted"/>
<dbReference type="PANTHER" id="PTHR38166">
    <property type="entry name" value="C2H2-TYPE DOMAIN-CONTAINING PROTEIN-RELATED"/>
    <property type="match status" value="1"/>
</dbReference>
<evidence type="ECO:0000313" key="2">
    <source>
        <dbReference type="EMBL" id="KAK3367536.1"/>
    </source>
</evidence>
<evidence type="ECO:0000256" key="1">
    <source>
        <dbReference type="SAM" id="MobiDB-lite"/>
    </source>
</evidence>